<dbReference type="Gene3D" id="2.60.40.2500">
    <property type="match status" value="1"/>
</dbReference>
<evidence type="ECO:0000256" key="3">
    <source>
        <dbReference type="SAM" id="SignalP"/>
    </source>
</evidence>
<dbReference type="InterPro" id="IPR038161">
    <property type="entry name" value="VirB9/CagX/TrbG_C_sf"/>
</dbReference>
<accession>A0A3D9F8I8</accession>
<dbReference type="RefSeq" id="WP_116237412.1">
    <property type="nucleotide sequence ID" value="NZ_QRDP01000006.1"/>
</dbReference>
<reference evidence="4 5" key="1">
    <citation type="submission" date="2018-07" db="EMBL/GenBank/DDBJ databases">
        <title>Genomic Encyclopedia of Type Strains, Phase IV (KMG-IV): sequencing the most valuable type-strain genomes for metagenomic binning, comparative biology and taxonomic classification.</title>
        <authorList>
            <person name="Goeker M."/>
        </authorList>
    </citation>
    <scope>NUCLEOTIDE SEQUENCE [LARGE SCALE GENOMIC DNA]</scope>
    <source>
        <strain evidence="4 5">DSM 26725</strain>
    </source>
</reference>
<evidence type="ECO:0000256" key="2">
    <source>
        <dbReference type="ARBA" id="ARBA00022729"/>
    </source>
</evidence>
<dbReference type="EMBL" id="QRDP01000006">
    <property type="protein sequence ID" value="RED12670.1"/>
    <property type="molecule type" value="Genomic_DNA"/>
</dbReference>
<dbReference type="InterPro" id="IPR033645">
    <property type="entry name" value="VirB9/CagX/TrbG_C"/>
</dbReference>
<organism evidence="4 5">
    <name type="scientific">Parasphingopyxis lamellibrachiae</name>
    <dbReference type="NCBI Taxonomy" id="680125"/>
    <lineage>
        <taxon>Bacteria</taxon>
        <taxon>Pseudomonadati</taxon>
        <taxon>Pseudomonadota</taxon>
        <taxon>Alphaproteobacteria</taxon>
        <taxon>Sphingomonadales</taxon>
        <taxon>Sphingomonadaceae</taxon>
        <taxon>Parasphingopyxis</taxon>
    </lineage>
</organism>
<feature type="chain" id="PRO_5017793359" evidence="3">
    <location>
        <begin position="20"/>
        <end position="228"/>
    </location>
</feature>
<comment type="caution">
    <text evidence="4">The sequence shown here is derived from an EMBL/GenBank/DDBJ whole genome shotgun (WGS) entry which is preliminary data.</text>
</comment>
<proteinExistence type="inferred from homology"/>
<dbReference type="InterPro" id="IPR010258">
    <property type="entry name" value="Conjugal_tfr_TrbG/VirB9/CagX"/>
</dbReference>
<protein>
    <submittedName>
        <fullName evidence="4">Type IV secretion system protein VirB9</fullName>
    </submittedName>
</protein>
<dbReference type="CDD" id="cd06911">
    <property type="entry name" value="VirB9_CagX_TrbG"/>
    <property type="match status" value="1"/>
</dbReference>
<evidence type="ECO:0000256" key="1">
    <source>
        <dbReference type="ARBA" id="ARBA00006135"/>
    </source>
</evidence>
<sequence length="228" mass="25045">MKGRIVLIALLLLATPSAAQIDSQRGTGDWRLQTFSYEPEAVYTLDVEAGHHVAVAFAAGEQIQSIALGDDGAWEATPSGRGDMMFVKAGTSAPSTNMTVVTDIRTYVFGLSTGYGGAPWMVRFVYPATVSDTQDQADLPPLEQGRYRIRGSRHLRPIEIADDGRRTTIRWAAAQPMPAVFAEDGSGREAVVDGQVRDGLFVIDRVYSELIFRHGRRRVTARRFVSEQ</sequence>
<keyword evidence="5" id="KW-1185">Reference proteome</keyword>
<evidence type="ECO:0000313" key="5">
    <source>
        <dbReference type="Proteomes" id="UP000256310"/>
    </source>
</evidence>
<dbReference type="Pfam" id="PF03524">
    <property type="entry name" value="CagX"/>
    <property type="match status" value="1"/>
</dbReference>
<name>A0A3D9F8I8_9SPHN</name>
<comment type="similarity">
    <text evidence="1">Belongs to the TrbG/VirB9 family.</text>
</comment>
<dbReference type="Proteomes" id="UP000256310">
    <property type="component" value="Unassembled WGS sequence"/>
</dbReference>
<dbReference type="AlphaFoldDB" id="A0A3D9F8I8"/>
<keyword evidence="2 3" id="KW-0732">Signal</keyword>
<dbReference type="OrthoDB" id="7390264at2"/>
<gene>
    <name evidence="4" type="ORF">DFR46_2916</name>
</gene>
<feature type="signal peptide" evidence="3">
    <location>
        <begin position="1"/>
        <end position="19"/>
    </location>
</feature>
<evidence type="ECO:0000313" key="4">
    <source>
        <dbReference type="EMBL" id="RED12670.1"/>
    </source>
</evidence>